<accession>A0A834Y2E1</accession>
<feature type="domain" description="F-box" evidence="1">
    <location>
        <begin position="49"/>
        <end position="89"/>
    </location>
</feature>
<organism evidence="2 3">
    <name type="scientific">Aphidius gifuensis</name>
    <name type="common">Parasitoid wasp</name>
    <dbReference type="NCBI Taxonomy" id="684658"/>
    <lineage>
        <taxon>Eukaryota</taxon>
        <taxon>Metazoa</taxon>
        <taxon>Ecdysozoa</taxon>
        <taxon>Arthropoda</taxon>
        <taxon>Hexapoda</taxon>
        <taxon>Insecta</taxon>
        <taxon>Pterygota</taxon>
        <taxon>Neoptera</taxon>
        <taxon>Endopterygota</taxon>
        <taxon>Hymenoptera</taxon>
        <taxon>Apocrita</taxon>
        <taxon>Ichneumonoidea</taxon>
        <taxon>Braconidae</taxon>
        <taxon>Aphidiinae</taxon>
        <taxon>Aphidius</taxon>
    </lineage>
</organism>
<protein>
    <recommendedName>
        <fullName evidence="1">F-box domain-containing protein</fullName>
    </recommendedName>
</protein>
<reference evidence="2 3" key="1">
    <citation type="submission" date="2020-08" db="EMBL/GenBank/DDBJ databases">
        <title>Aphidius gifuensis genome sequencing and assembly.</title>
        <authorList>
            <person name="Du Z."/>
        </authorList>
    </citation>
    <scope>NUCLEOTIDE SEQUENCE [LARGE SCALE GENOMIC DNA]</scope>
    <source>
        <strain evidence="2">YNYX2018</strain>
        <tissue evidence="2">Adults</tissue>
    </source>
</reference>
<sequence length="447" mass="52102">MGIKRELEFEDIAVKKHKGTMETFNKKSDKIYDHNDDHSYAKNIIIDCVNDDCLAEIFMYVPACERLKIALVCKKWKRALNNSWFNVKKLELTYWRYHELPKCLEKYQTSDKKLNFLKSVLDKCGHYLTTLDLTAYGHCNIVPVINDCCPNLMKLKLRFIDIDDAMLFNAFTRLSKLKSLTIIFENMKNKIIPVTLINSLKNVADTLIDLNLLNFVDHLDDSCNYPKEFICVIRQLKFMQIFEVSGIQILKDIYEYLIRNRISFFLNHYFYLAIPPYLSQPLIRIRMLDLKDCCIQDDSLYTIANTIKRLESLIIDSEWITDDGVVALSKMDNLQHIYLHGHSNVTDSSIKLLKNIVRLRVPQSNKITDASVTKLLGNSPNIDYLFFTKTSVTAKFVKKAAEISNNRKRLLELIISSIPDIEQYTSEYFKVDTIENIVEKRKKNGII</sequence>
<dbReference type="SUPFAM" id="SSF52047">
    <property type="entry name" value="RNI-like"/>
    <property type="match status" value="1"/>
</dbReference>
<dbReference type="InterPro" id="IPR032675">
    <property type="entry name" value="LRR_dom_sf"/>
</dbReference>
<dbReference type="Proteomes" id="UP000639338">
    <property type="component" value="Unassembled WGS sequence"/>
</dbReference>
<dbReference type="Gene3D" id="3.80.10.10">
    <property type="entry name" value="Ribonuclease Inhibitor"/>
    <property type="match status" value="2"/>
</dbReference>
<dbReference type="GO" id="GO:0031146">
    <property type="term" value="P:SCF-dependent proteasomal ubiquitin-dependent protein catabolic process"/>
    <property type="evidence" value="ECO:0007669"/>
    <property type="project" value="TreeGrafter"/>
</dbReference>
<evidence type="ECO:0000313" key="3">
    <source>
        <dbReference type="Proteomes" id="UP000639338"/>
    </source>
</evidence>
<dbReference type="PANTHER" id="PTHR13318">
    <property type="entry name" value="PARTNER OF PAIRED, ISOFORM B-RELATED"/>
    <property type="match status" value="1"/>
</dbReference>
<name>A0A834Y2E1_APHGI</name>
<dbReference type="SMART" id="SM00256">
    <property type="entry name" value="FBOX"/>
    <property type="match status" value="1"/>
</dbReference>
<evidence type="ECO:0000259" key="1">
    <source>
        <dbReference type="SMART" id="SM00256"/>
    </source>
</evidence>
<dbReference type="Pfam" id="PF00646">
    <property type="entry name" value="F-box"/>
    <property type="match status" value="1"/>
</dbReference>
<comment type="caution">
    <text evidence="2">The sequence shown here is derived from an EMBL/GenBank/DDBJ whole genome shotgun (WGS) entry which is preliminary data.</text>
</comment>
<gene>
    <name evidence="2" type="ORF">HCN44_002387</name>
</gene>
<dbReference type="EMBL" id="JACMRX010000001">
    <property type="protein sequence ID" value="KAF7996741.1"/>
    <property type="molecule type" value="Genomic_DNA"/>
</dbReference>
<dbReference type="AlphaFoldDB" id="A0A834Y2E1"/>
<dbReference type="OrthoDB" id="6483158at2759"/>
<keyword evidence="3" id="KW-1185">Reference proteome</keyword>
<dbReference type="GO" id="GO:0019005">
    <property type="term" value="C:SCF ubiquitin ligase complex"/>
    <property type="evidence" value="ECO:0007669"/>
    <property type="project" value="TreeGrafter"/>
</dbReference>
<proteinExistence type="predicted"/>
<dbReference type="InterPro" id="IPR001810">
    <property type="entry name" value="F-box_dom"/>
</dbReference>
<evidence type="ECO:0000313" key="2">
    <source>
        <dbReference type="EMBL" id="KAF7996741.1"/>
    </source>
</evidence>